<protein>
    <submittedName>
        <fullName evidence="1">Uncharacterized protein</fullName>
    </submittedName>
</protein>
<evidence type="ECO:0000313" key="2">
    <source>
        <dbReference type="Proteomes" id="UP001153269"/>
    </source>
</evidence>
<proteinExistence type="predicted"/>
<reference evidence="1" key="1">
    <citation type="submission" date="2020-03" db="EMBL/GenBank/DDBJ databases">
        <authorList>
            <person name="Weist P."/>
        </authorList>
    </citation>
    <scope>NUCLEOTIDE SEQUENCE</scope>
</reference>
<evidence type="ECO:0000313" key="1">
    <source>
        <dbReference type="EMBL" id="CAB1420921.1"/>
    </source>
</evidence>
<gene>
    <name evidence="1" type="ORF">PLEPLA_LOCUS8798</name>
</gene>
<sequence>MEQTPVDLPSSHEVKENSEGKKVTFFPDCRIGKVVGTRTSYKNEAGDNAPPLHRIRECPMPFQIQSVAREALSCDRSITLPLLEDKAMPNLSTHSHQVTLACSTPKPKRFLGGH</sequence>
<name>A0A9N7TXG2_PLEPL</name>
<dbReference type="EMBL" id="CADEAL010000491">
    <property type="protein sequence ID" value="CAB1420921.1"/>
    <property type="molecule type" value="Genomic_DNA"/>
</dbReference>
<accession>A0A9N7TXG2</accession>
<dbReference type="AlphaFoldDB" id="A0A9N7TXG2"/>
<comment type="caution">
    <text evidence="1">The sequence shown here is derived from an EMBL/GenBank/DDBJ whole genome shotgun (WGS) entry which is preliminary data.</text>
</comment>
<dbReference type="Proteomes" id="UP001153269">
    <property type="component" value="Unassembled WGS sequence"/>
</dbReference>
<organism evidence="1 2">
    <name type="scientific">Pleuronectes platessa</name>
    <name type="common">European plaice</name>
    <dbReference type="NCBI Taxonomy" id="8262"/>
    <lineage>
        <taxon>Eukaryota</taxon>
        <taxon>Metazoa</taxon>
        <taxon>Chordata</taxon>
        <taxon>Craniata</taxon>
        <taxon>Vertebrata</taxon>
        <taxon>Euteleostomi</taxon>
        <taxon>Actinopterygii</taxon>
        <taxon>Neopterygii</taxon>
        <taxon>Teleostei</taxon>
        <taxon>Neoteleostei</taxon>
        <taxon>Acanthomorphata</taxon>
        <taxon>Carangaria</taxon>
        <taxon>Pleuronectiformes</taxon>
        <taxon>Pleuronectoidei</taxon>
        <taxon>Pleuronectidae</taxon>
        <taxon>Pleuronectes</taxon>
    </lineage>
</organism>
<keyword evidence="2" id="KW-1185">Reference proteome</keyword>